<accession>A0A5P6VM15</accession>
<keyword evidence="1" id="KW-0378">Hydrolase</keyword>
<organism evidence="3 4">
    <name type="scientific">Pseudobutyrivibrio xylanivorans</name>
    <dbReference type="NCBI Taxonomy" id="185007"/>
    <lineage>
        <taxon>Bacteria</taxon>
        <taxon>Bacillati</taxon>
        <taxon>Bacillota</taxon>
        <taxon>Clostridia</taxon>
        <taxon>Lachnospirales</taxon>
        <taxon>Lachnospiraceae</taxon>
        <taxon>Pseudobutyrivibrio</taxon>
    </lineage>
</organism>
<protein>
    <submittedName>
        <fullName evidence="3">Carboxyl/acetyl esterase</fullName>
    </submittedName>
</protein>
<evidence type="ECO:0000313" key="4">
    <source>
        <dbReference type="Proteomes" id="UP000327030"/>
    </source>
</evidence>
<reference evidence="4" key="1">
    <citation type="submission" date="2019-08" db="EMBL/GenBank/DDBJ databases">
        <title>Complete Genome Sequence of the Polysaccharide-Degrading Rumen Bacterium Pseudobutyrivibrio xylanivorans MA3014.</title>
        <authorList>
            <person name="Palevich N."/>
            <person name="Maclean P.H."/>
            <person name="Kelly W.J."/>
            <person name="Leahy S.C."/>
            <person name="Rakonjac J."/>
            <person name="Attwood G.T."/>
        </authorList>
    </citation>
    <scope>NUCLEOTIDE SEQUENCE [LARGE SCALE GENOMIC DNA]</scope>
    <source>
        <strain evidence="4">MA3014</strain>
    </source>
</reference>
<dbReference type="PANTHER" id="PTHR48081:SF6">
    <property type="entry name" value="PEPTIDASE S9 PROLYL OLIGOPEPTIDASE CATALYTIC DOMAIN-CONTAINING PROTEIN"/>
    <property type="match status" value="1"/>
</dbReference>
<evidence type="ECO:0000259" key="2">
    <source>
        <dbReference type="Pfam" id="PF20434"/>
    </source>
</evidence>
<feature type="domain" description="BD-FAE-like" evidence="2">
    <location>
        <begin position="118"/>
        <end position="308"/>
    </location>
</feature>
<dbReference type="KEGG" id="pxv:FXF36_01890"/>
<dbReference type="SUPFAM" id="SSF53474">
    <property type="entry name" value="alpha/beta-Hydrolases"/>
    <property type="match status" value="1"/>
</dbReference>
<dbReference type="RefSeq" id="WP_151622202.1">
    <property type="nucleotide sequence ID" value="NZ_CP043028.1"/>
</dbReference>
<dbReference type="EMBL" id="CP043028">
    <property type="protein sequence ID" value="QFJ53705.1"/>
    <property type="molecule type" value="Genomic_DNA"/>
</dbReference>
<evidence type="ECO:0000313" key="3">
    <source>
        <dbReference type="EMBL" id="QFJ53705.1"/>
    </source>
</evidence>
<dbReference type="InterPro" id="IPR029058">
    <property type="entry name" value="AB_hydrolase_fold"/>
</dbReference>
<dbReference type="Pfam" id="PF20434">
    <property type="entry name" value="BD-FAE"/>
    <property type="match status" value="1"/>
</dbReference>
<gene>
    <name evidence="3" type="ORF">FXF36_01890</name>
</gene>
<sequence length="347" mass="38587">MFTTENTINEILTDEFVKAHLSFLFPDDFLAIVPDDMRDAPVKILAEKLKMPWGIPYLSQDLVDSANMIHEFMESDAYEFVQLWDISTDKDYFPVADGTKDSVCLLKYKDTFNAGKHMALVVPGGAYFNVAVGGEGTLTAQELAKAGYAVAILNYRVAPNRYPEPQKDLALAIKTMRYFGNEAGLKDDLLVIGYSAGGHLVASESCYPKEIDELLLEDLNKNHPMVYEKIKDFSVKADKVCLSYPVINCISDNHEDSFVNLTGRDESLRNKLSIDMNVTSEYPKTFVWACDDDDLVPPSNAKRMYEALLAAGVQAKLATYPTGGHGCATAEGTSAEGWLCEMLRFFE</sequence>
<dbReference type="InterPro" id="IPR049492">
    <property type="entry name" value="BD-FAE-like_dom"/>
</dbReference>
<evidence type="ECO:0000256" key="1">
    <source>
        <dbReference type="ARBA" id="ARBA00022801"/>
    </source>
</evidence>
<dbReference type="InterPro" id="IPR050300">
    <property type="entry name" value="GDXG_lipolytic_enzyme"/>
</dbReference>
<dbReference type="AlphaFoldDB" id="A0A5P6VM15"/>
<dbReference type="PANTHER" id="PTHR48081">
    <property type="entry name" value="AB HYDROLASE SUPERFAMILY PROTEIN C4A8.06C"/>
    <property type="match status" value="1"/>
</dbReference>
<dbReference type="Proteomes" id="UP000327030">
    <property type="component" value="Chromosome 1"/>
</dbReference>
<name>A0A5P6VM15_PSEXY</name>
<dbReference type="OrthoDB" id="9794725at2"/>
<dbReference type="GO" id="GO:0016787">
    <property type="term" value="F:hydrolase activity"/>
    <property type="evidence" value="ECO:0007669"/>
    <property type="project" value="UniProtKB-KW"/>
</dbReference>
<dbReference type="Gene3D" id="3.40.50.1820">
    <property type="entry name" value="alpha/beta hydrolase"/>
    <property type="match status" value="1"/>
</dbReference>
<proteinExistence type="predicted"/>